<feature type="transmembrane region" description="Helical" evidence="2">
    <location>
        <begin position="104"/>
        <end position="127"/>
    </location>
</feature>
<feature type="transmembrane region" description="Helical" evidence="2">
    <location>
        <begin position="52"/>
        <end position="74"/>
    </location>
</feature>
<keyword evidence="2" id="KW-0812">Transmembrane</keyword>
<feature type="compositionally biased region" description="Low complexity" evidence="1">
    <location>
        <begin position="252"/>
        <end position="261"/>
    </location>
</feature>
<organism evidence="3 4">
    <name type="scientific">Steinernema hermaphroditum</name>
    <dbReference type="NCBI Taxonomy" id="289476"/>
    <lineage>
        <taxon>Eukaryota</taxon>
        <taxon>Metazoa</taxon>
        <taxon>Ecdysozoa</taxon>
        <taxon>Nematoda</taxon>
        <taxon>Chromadorea</taxon>
        <taxon>Rhabditida</taxon>
        <taxon>Tylenchina</taxon>
        <taxon>Panagrolaimomorpha</taxon>
        <taxon>Strongyloidoidea</taxon>
        <taxon>Steinernematidae</taxon>
        <taxon>Steinernema</taxon>
    </lineage>
</organism>
<evidence type="ECO:0000313" key="4">
    <source>
        <dbReference type="Proteomes" id="UP001175271"/>
    </source>
</evidence>
<gene>
    <name evidence="3" type="ORF">QR680_017704</name>
</gene>
<proteinExistence type="predicted"/>
<evidence type="ECO:0000256" key="2">
    <source>
        <dbReference type="SAM" id="Phobius"/>
    </source>
</evidence>
<evidence type="ECO:0000256" key="1">
    <source>
        <dbReference type="SAM" id="MobiDB-lite"/>
    </source>
</evidence>
<comment type="caution">
    <text evidence="3">The sequence shown here is derived from an EMBL/GenBank/DDBJ whole genome shotgun (WGS) entry which is preliminary data.</text>
</comment>
<accession>A0AA39LPI3</accession>
<feature type="region of interest" description="Disordered" evidence="1">
    <location>
        <begin position="243"/>
        <end position="268"/>
    </location>
</feature>
<name>A0AA39LPI3_9BILA</name>
<feature type="transmembrane region" description="Helical" evidence="2">
    <location>
        <begin position="26"/>
        <end position="45"/>
    </location>
</feature>
<dbReference type="Proteomes" id="UP001175271">
    <property type="component" value="Unassembled WGS sequence"/>
</dbReference>
<dbReference type="EMBL" id="JAUCMV010000004">
    <property type="protein sequence ID" value="KAK0404927.1"/>
    <property type="molecule type" value="Genomic_DNA"/>
</dbReference>
<sequence length="268" mass="30354">MNFYMVDDKMAVGTETRPSCWRYLKLFGWMIVLADILLILGLLLCAPEVVVFAYDFPFFSLLVVVTILCTVFGLKDERDILLYPKLVVLVSPLPAALTKPRQILLIFVPLGIWLVHITRAVYCAFLINVDQTTQRVIYQPYFNEYARSLDRFWEKNIANCSNQSALSEGGLSPLIASTVHSSIFLIIALEKMLEFYIFRRLLKGFALQRAANAYPSAQPTKVNDIFKPGDDTDEEIIVFERAQDNFKRDRSGSSSASQASSSKKRSLA</sequence>
<evidence type="ECO:0000313" key="3">
    <source>
        <dbReference type="EMBL" id="KAK0404927.1"/>
    </source>
</evidence>
<keyword evidence="4" id="KW-1185">Reference proteome</keyword>
<protein>
    <submittedName>
        <fullName evidence="3">Uncharacterized protein</fullName>
    </submittedName>
</protein>
<reference evidence="3" key="1">
    <citation type="submission" date="2023-06" db="EMBL/GenBank/DDBJ databases">
        <title>Genomic analysis of the entomopathogenic nematode Steinernema hermaphroditum.</title>
        <authorList>
            <person name="Schwarz E.M."/>
            <person name="Heppert J.K."/>
            <person name="Baniya A."/>
            <person name="Schwartz H.T."/>
            <person name="Tan C.-H."/>
            <person name="Antoshechkin I."/>
            <person name="Sternberg P.W."/>
            <person name="Goodrich-Blair H."/>
            <person name="Dillman A.R."/>
        </authorList>
    </citation>
    <scope>NUCLEOTIDE SEQUENCE</scope>
    <source>
        <strain evidence="3">PS9179</strain>
        <tissue evidence="3">Whole animal</tissue>
    </source>
</reference>
<keyword evidence="2" id="KW-0472">Membrane</keyword>
<dbReference type="AlphaFoldDB" id="A0AA39LPI3"/>
<keyword evidence="2" id="KW-1133">Transmembrane helix</keyword>